<dbReference type="InterPro" id="IPR000203">
    <property type="entry name" value="GPS"/>
</dbReference>
<dbReference type="Gene3D" id="2.60.220.50">
    <property type="match status" value="1"/>
</dbReference>
<evidence type="ECO:0000313" key="8">
    <source>
        <dbReference type="Proteomes" id="UP001174909"/>
    </source>
</evidence>
<sequence length="121" mass="13044">LLGAQEAALRINGWSSSSTSNCSRVISAVLSTNLGPLLLSTAFTNTTRVNSDVMTVQALSAISGTELTDIRISLPAINNSNGFYNATCVFWNITQSQWSTEGVTLMSQNQTHYTCQSRTPH</sequence>
<evidence type="ECO:0000256" key="5">
    <source>
        <dbReference type="ARBA" id="ARBA00023157"/>
    </source>
</evidence>
<feature type="non-terminal residue" evidence="7">
    <location>
        <position position="1"/>
    </location>
</feature>
<keyword evidence="8" id="KW-1185">Reference proteome</keyword>
<accession>A0AA35U122</accession>
<keyword evidence="3" id="KW-1133">Transmembrane helix</keyword>
<feature type="non-terminal residue" evidence="7">
    <location>
        <position position="121"/>
    </location>
</feature>
<evidence type="ECO:0000256" key="3">
    <source>
        <dbReference type="ARBA" id="ARBA00022989"/>
    </source>
</evidence>
<evidence type="ECO:0000256" key="1">
    <source>
        <dbReference type="ARBA" id="ARBA00004370"/>
    </source>
</evidence>
<dbReference type="InterPro" id="IPR046338">
    <property type="entry name" value="GAIN_dom_sf"/>
</dbReference>
<comment type="subcellular location">
    <subcellularLocation>
        <location evidence="1">Membrane</location>
    </subcellularLocation>
</comment>
<dbReference type="GO" id="GO:0016020">
    <property type="term" value="C:membrane"/>
    <property type="evidence" value="ECO:0007669"/>
    <property type="project" value="UniProtKB-SubCell"/>
</dbReference>
<gene>
    <name evidence="7" type="ORF">GBAR_LOCUS31424</name>
</gene>
<evidence type="ECO:0000256" key="2">
    <source>
        <dbReference type="ARBA" id="ARBA00022692"/>
    </source>
</evidence>
<evidence type="ECO:0000313" key="7">
    <source>
        <dbReference type="EMBL" id="CAI8057678.1"/>
    </source>
</evidence>
<dbReference type="InterPro" id="IPR057244">
    <property type="entry name" value="GAIN_B"/>
</dbReference>
<dbReference type="Proteomes" id="UP001174909">
    <property type="component" value="Unassembled WGS sequence"/>
</dbReference>
<protein>
    <recommendedName>
        <fullName evidence="6">GAIN-B domain-containing protein</fullName>
    </recommendedName>
</protein>
<evidence type="ECO:0000259" key="6">
    <source>
        <dbReference type="PROSITE" id="PS50221"/>
    </source>
</evidence>
<evidence type="ECO:0000256" key="4">
    <source>
        <dbReference type="ARBA" id="ARBA00023136"/>
    </source>
</evidence>
<dbReference type="AlphaFoldDB" id="A0AA35U122"/>
<name>A0AA35U122_GEOBA</name>
<proteinExistence type="predicted"/>
<feature type="domain" description="GAIN-B" evidence="6">
    <location>
        <begin position="1"/>
        <end position="121"/>
    </location>
</feature>
<organism evidence="7 8">
    <name type="scientific">Geodia barretti</name>
    <name type="common">Barrett's horny sponge</name>
    <dbReference type="NCBI Taxonomy" id="519541"/>
    <lineage>
        <taxon>Eukaryota</taxon>
        <taxon>Metazoa</taxon>
        <taxon>Porifera</taxon>
        <taxon>Demospongiae</taxon>
        <taxon>Heteroscleromorpha</taxon>
        <taxon>Tetractinellida</taxon>
        <taxon>Astrophorina</taxon>
        <taxon>Geodiidae</taxon>
        <taxon>Geodia</taxon>
    </lineage>
</organism>
<dbReference type="PROSITE" id="PS50221">
    <property type="entry name" value="GAIN_B"/>
    <property type="match status" value="1"/>
</dbReference>
<keyword evidence="4" id="KW-0472">Membrane</keyword>
<dbReference type="EMBL" id="CASHTH010004466">
    <property type="protein sequence ID" value="CAI8057678.1"/>
    <property type="molecule type" value="Genomic_DNA"/>
</dbReference>
<keyword evidence="2" id="KW-0812">Transmembrane</keyword>
<reference evidence="7" key="1">
    <citation type="submission" date="2023-03" db="EMBL/GenBank/DDBJ databases">
        <authorList>
            <person name="Steffen K."/>
            <person name="Cardenas P."/>
        </authorList>
    </citation>
    <scope>NUCLEOTIDE SEQUENCE</scope>
</reference>
<dbReference type="Pfam" id="PF01825">
    <property type="entry name" value="GPS"/>
    <property type="match status" value="1"/>
</dbReference>
<keyword evidence="5" id="KW-1015">Disulfide bond</keyword>
<comment type="caution">
    <text evidence="7">The sequence shown here is derived from an EMBL/GenBank/DDBJ whole genome shotgun (WGS) entry which is preliminary data.</text>
</comment>